<evidence type="ECO:0000256" key="2">
    <source>
        <dbReference type="SAM" id="MobiDB-lite"/>
    </source>
</evidence>
<sequence>MRANFNLNSQGSTRKTPGIAAEKSSLYRQIASREVQKRSPRIQSQAVIPLTQLNIATGSTNNTDNTFSEVQSLLRGLFASTNNDQRDVHLNNSILDISDYRIDDKDATIQRLQDTNEELNNQLKLLSNRLDDLMFKVKQKQLQDDKDLQKLAQCGHDAILQRLQKQVKDRDDDIKKIKDRMDGQIRLKEREITNTQDKIQQSKKELVAIQKKSSMTDSERIVDLEQKIIGTELKIKDLQKEIKNLKKIQHDQGNELLGLDNKEEYPEKIRSLMEEVRWAKDKQIELQDKIAAEEKQVKRQKEHLLNLEDSKNELDQKYRRQVMKLENKLFTMKMKELAQNKDRQLQQQASLPMIMRNSPRRQVKSATRNKKSSISSRTVINHQGPFTLSNNNLDQSIDVLKKKKNINESYSFLLGKLDRSRSKLKPEKSLQMHQPNKKGQGDFSLDYGSVQNMKSNSILLPQMNIYGNNSRNQKQQFKTIDSTPKIRITQPITSIQGNHNPIQPYQTVRQSKNSSIRGGSEMRKSHKRVEFMDDTETSNHHNRLENSFDIKLDTTMQPQPNLNFGTNRSLRRKRGQDELENGNIQLPEFKINLNNNTDDILQQLKNNLNKIV</sequence>
<organism evidence="3 4">
    <name type="scientific">Stylonychia lemnae</name>
    <name type="common">Ciliate</name>
    <dbReference type="NCBI Taxonomy" id="5949"/>
    <lineage>
        <taxon>Eukaryota</taxon>
        <taxon>Sar</taxon>
        <taxon>Alveolata</taxon>
        <taxon>Ciliophora</taxon>
        <taxon>Intramacronucleata</taxon>
        <taxon>Spirotrichea</taxon>
        <taxon>Stichotrichia</taxon>
        <taxon>Sporadotrichida</taxon>
        <taxon>Oxytrichidae</taxon>
        <taxon>Stylonychinae</taxon>
        <taxon>Stylonychia</taxon>
    </lineage>
</organism>
<name>A0A078ASF9_STYLE</name>
<gene>
    <name evidence="3" type="primary">Contig2682.g2881</name>
    <name evidence="3" type="ORF">STYLEM_13990</name>
</gene>
<evidence type="ECO:0000313" key="4">
    <source>
        <dbReference type="Proteomes" id="UP000039865"/>
    </source>
</evidence>
<feature type="compositionally biased region" description="Polar residues" evidence="2">
    <location>
        <begin position="495"/>
        <end position="517"/>
    </location>
</feature>
<feature type="region of interest" description="Disordered" evidence="2">
    <location>
        <begin position="495"/>
        <end position="526"/>
    </location>
</feature>
<feature type="compositionally biased region" description="Polar residues" evidence="2">
    <location>
        <begin position="1"/>
        <end position="15"/>
    </location>
</feature>
<evidence type="ECO:0000313" key="3">
    <source>
        <dbReference type="EMBL" id="CDW84921.1"/>
    </source>
</evidence>
<protein>
    <recommendedName>
        <fullName evidence="5">Lebercilin domain-containing protein</fullName>
    </recommendedName>
</protein>
<dbReference type="InParanoid" id="A0A078ASF9"/>
<dbReference type="EMBL" id="CCKQ01013281">
    <property type="protein sequence ID" value="CDW84921.1"/>
    <property type="molecule type" value="Genomic_DNA"/>
</dbReference>
<evidence type="ECO:0000256" key="1">
    <source>
        <dbReference type="SAM" id="Coils"/>
    </source>
</evidence>
<proteinExistence type="predicted"/>
<keyword evidence="4" id="KW-1185">Reference proteome</keyword>
<dbReference type="AlphaFoldDB" id="A0A078ASF9"/>
<reference evidence="3 4" key="1">
    <citation type="submission" date="2014-06" db="EMBL/GenBank/DDBJ databases">
        <authorList>
            <person name="Swart Estienne"/>
        </authorList>
    </citation>
    <scope>NUCLEOTIDE SEQUENCE [LARGE SCALE GENOMIC DNA]</scope>
    <source>
        <strain evidence="3 4">130c</strain>
    </source>
</reference>
<feature type="coiled-coil region" evidence="1">
    <location>
        <begin position="102"/>
        <end position="136"/>
    </location>
</feature>
<feature type="region of interest" description="Disordered" evidence="2">
    <location>
        <begin position="1"/>
        <end position="20"/>
    </location>
</feature>
<evidence type="ECO:0008006" key="5">
    <source>
        <dbReference type="Google" id="ProtNLM"/>
    </source>
</evidence>
<feature type="coiled-coil region" evidence="1">
    <location>
        <begin position="160"/>
        <end position="255"/>
    </location>
</feature>
<accession>A0A078ASF9</accession>
<dbReference type="OrthoDB" id="74754at2759"/>
<feature type="coiled-coil region" evidence="1">
    <location>
        <begin position="283"/>
        <end position="317"/>
    </location>
</feature>
<dbReference type="Proteomes" id="UP000039865">
    <property type="component" value="Unassembled WGS sequence"/>
</dbReference>
<keyword evidence="1" id="KW-0175">Coiled coil</keyword>